<sequence>MNEVDSTLLIEKSRRITKLAEDIGELCFEDKDEKDSREEISELKRDLSDAICVLNGYGLYRQACKSCKRRTITSGYICWNCGHDDSNHGELMIEEEDD</sequence>
<accession>A0A0F9R2Y1</accession>
<comment type="caution">
    <text evidence="1">The sequence shown here is derived from an EMBL/GenBank/DDBJ whole genome shotgun (WGS) entry which is preliminary data.</text>
</comment>
<dbReference type="EMBL" id="LAZR01001504">
    <property type="protein sequence ID" value="KKN43557.1"/>
    <property type="molecule type" value="Genomic_DNA"/>
</dbReference>
<protein>
    <submittedName>
        <fullName evidence="1">Uncharacterized protein</fullName>
    </submittedName>
</protein>
<proteinExistence type="predicted"/>
<organism evidence="1">
    <name type="scientific">marine sediment metagenome</name>
    <dbReference type="NCBI Taxonomy" id="412755"/>
    <lineage>
        <taxon>unclassified sequences</taxon>
        <taxon>metagenomes</taxon>
        <taxon>ecological metagenomes</taxon>
    </lineage>
</organism>
<name>A0A0F9R2Y1_9ZZZZ</name>
<gene>
    <name evidence="1" type="ORF">LCGC14_0702040</name>
</gene>
<dbReference type="AlphaFoldDB" id="A0A0F9R2Y1"/>
<reference evidence="1" key="1">
    <citation type="journal article" date="2015" name="Nature">
        <title>Complex archaea that bridge the gap between prokaryotes and eukaryotes.</title>
        <authorList>
            <person name="Spang A."/>
            <person name="Saw J.H."/>
            <person name="Jorgensen S.L."/>
            <person name="Zaremba-Niedzwiedzka K."/>
            <person name="Martijn J."/>
            <person name="Lind A.E."/>
            <person name="van Eijk R."/>
            <person name="Schleper C."/>
            <person name="Guy L."/>
            <person name="Ettema T.J."/>
        </authorList>
    </citation>
    <scope>NUCLEOTIDE SEQUENCE</scope>
</reference>
<evidence type="ECO:0000313" key="1">
    <source>
        <dbReference type="EMBL" id="KKN43557.1"/>
    </source>
</evidence>